<dbReference type="EMBL" id="JAZGQO010000010">
    <property type="protein sequence ID" value="KAK6175127.1"/>
    <property type="molecule type" value="Genomic_DNA"/>
</dbReference>
<keyword evidence="3" id="KW-1185">Reference proteome</keyword>
<organism evidence="2 3">
    <name type="scientific">Patella caerulea</name>
    <name type="common">Rayed Mediterranean limpet</name>
    <dbReference type="NCBI Taxonomy" id="87958"/>
    <lineage>
        <taxon>Eukaryota</taxon>
        <taxon>Metazoa</taxon>
        <taxon>Spiralia</taxon>
        <taxon>Lophotrochozoa</taxon>
        <taxon>Mollusca</taxon>
        <taxon>Gastropoda</taxon>
        <taxon>Patellogastropoda</taxon>
        <taxon>Patelloidea</taxon>
        <taxon>Patellidae</taxon>
        <taxon>Patella</taxon>
    </lineage>
</organism>
<name>A0AAN8JC06_PATCE</name>
<reference evidence="2 3" key="1">
    <citation type="submission" date="2024-01" db="EMBL/GenBank/DDBJ databases">
        <title>The genome of the rayed Mediterranean limpet Patella caerulea (Linnaeus, 1758).</title>
        <authorList>
            <person name="Anh-Thu Weber A."/>
            <person name="Halstead-Nussloch G."/>
        </authorList>
    </citation>
    <scope>NUCLEOTIDE SEQUENCE [LARGE SCALE GENOMIC DNA]</scope>
    <source>
        <strain evidence="2">AATW-2023a</strain>
        <tissue evidence="2">Whole specimen</tissue>
    </source>
</reference>
<feature type="transmembrane region" description="Helical" evidence="1">
    <location>
        <begin position="31"/>
        <end position="50"/>
    </location>
</feature>
<keyword evidence="1" id="KW-0812">Transmembrane</keyword>
<sequence>MLALNKRCRQFAAINRIGLPLTTSLVLKLNMFKTITLAIMLLMILMTVYAPPPNQVKEYEDKEKKSNSPPMALDWIIEMTCIWIKSQPNMTLPDVCLE</sequence>
<proteinExistence type="predicted"/>
<evidence type="ECO:0000313" key="3">
    <source>
        <dbReference type="Proteomes" id="UP001347796"/>
    </source>
</evidence>
<keyword evidence="1" id="KW-1133">Transmembrane helix</keyword>
<protein>
    <submittedName>
        <fullName evidence="2">Uncharacterized protein</fullName>
    </submittedName>
</protein>
<comment type="caution">
    <text evidence="2">The sequence shown here is derived from an EMBL/GenBank/DDBJ whole genome shotgun (WGS) entry which is preliminary data.</text>
</comment>
<gene>
    <name evidence="2" type="ORF">SNE40_013650</name>
</gene>
<evidence type="ECO:0000256" key="1">
    <source>
        <dbReference type="SAM" id="Phobius"/>
    </source>
</evidence>
<keyword evidence="1" id="KW-0472">Membrane</keyword>
<accession>A0AAN8JC06</accession>
<evidence type="ECO:0000313" key="2">
    <source>
        <dbReference type="EMBL" id="KAK6175127.1"/>
    </source>
</evidence>
<dbReference type="AlphaFoldDB" id="A0AAN8JC06"/>
<dbReference type="Proteomes" id="UP001347796">
    <property type="component" value="Unassembled WGS sequence"/>
</dbReference>